<dbReference type="Gene3D" id="3.30.559.10">
    <property type="entry name" value="Chloramphenicol acetyltransferase-like domain"/>
    <property type="match status" value="1"/>
</dbReference>
<dbReference type="SUPFAM" id="SSF52777">
    <property type="entry name" value="CoA-dependent acyltransferases"/>
    <property type="match status" value="1"/>
</dbReference>
<dbReference type="InterPro" id="IPR023213">
    <property type="entry name" value="CAT-like_dom_sf"/>
</dbReference>
<dbReference type="PANTHER" id="PTHR42034:SF1">
    <property type="entry name" value="CONDENSATION DOMAIN-CONTAINING PROTEIN"/>
    <property type="match status" value="1"/>
</dbReference>
<organism evidence="1 2">
    <name type="scientific">Lecanosticta acicola</name>
    <dbReference type="NCBI Taxonomy" id="111012"/>
    <lineage>
        <taxon>Eukaryota</taxon>
        <taxon>Fungi</taxon>
        <taxon>Dikarya</taxon>
        <taxon>Ascomycota</taxon>
        <taxon>Pezizomycotina</taxon>
        <taxon>Dothideomycetes</taxon>
        <taxon>Dothideomycetidae</taxon>
        <taxon>Mycosphaerellales</taxon>
        <taxon>Mycosphaerellaceae</taxon>
        <taxon>Lecanosticta</taxon>
    </lineage>
</organism>
<dbReference type="AlphaFoldDB" id="A0AAI9EAQ6"/>
<comment type="caution">
    <text evidence="1">The sequence shown here is derived from an EMBL/GenBank/DDBJ whole genome shotgun (WGS) entry which is preliminary data.</text>
</comment>
<name>A0AAI9EAQ6_9PEZI</name>
<dbReference type="Proteomes" id="UP001296104">
    <property type="component" value="Unassembled WGS sequence"/>
</dbReference>
<dbReference type="PANTHER" id="PTHR42034">
    <property type="entry name" value="CHROMOSOME 7, WHOLE GENOME SHOTGUN SEQUENCE-RELATED"/>
    <property type="match status" value="1"/>
</dbReference>
<gene>
    <name evidence="1" type="ORF">LECACI_7A004358</name>
</gene>
<dbReference type="EMBL" id="CAVMBE010000024">
    <property type="protein sequence ID" value="CAK4008185.1"/>
    <property type="molecule type" value="Genomic_DNA"/>
</dbReference>
<accession>A0AAI9EAQ6</accession>
<evidence type="ECO:0000313" key="2">
    <source>
        <dbReference type="Proteomes" id="UP001296104"/>
    </source>
</evidence>
<sequence length="444" mass="48480">MPVNPNAPKVSWSEIAKGYFQRPIGENEQLVKIVGDTGAPIRREHWAINTEVSFRHTASTSQEQFIAQLKDAWQTLRFHHPAIAAIAGAQYIGYTKGVSPADVAAGHQPTPYAILHYFPEKSKILLHSSHWRLDGIGVMQLLDHLLQLAGSEKPLPDPSDLAWGEEPSRLTIAAEDATGSPREATEGIKAVASKYVKSSVEATGGVGVECLAAKETVPAGTRTVGFAFSKTNTKAIIAACKTRQISVTSAVHASIAATNWAFAPSDGKSRHYTSTIRIGLRPYLPEPYCTSAYAAANYSTGYSVALQAGKGFETNSQAVNKMYRAGLSDDFLHVLRQYFINIQKLVKQTPPWEDSPPLSSDVDISSIGVLDGKLLAHRHGNIEIESVMLQTEVLTRQMGCFVWTFRGKLNLNLAYNEAFYGRDVPENFLEKLKGTLLGELGVKE</sequence>
<evidence type="ECO:0000313" key="1">
    <source>
        <dbReference type="EMBL" id="CAK4008185.1"/>
    </source>
</evidence>
<dbReference type="Gene3D" id="3.30.559.30">
    <property type="entry name" value="Nonribosomal peptide synthetase, condensation domain"/>
    <property type="match status" value="1"/>
</dbReference>
<keyword evidence="2" id="KW-1185">Reference proteome</keyword>
<proteinExistence type="predicted"/>
<protein>
    <submittedName>
        <fullName evidence="1">Uncharacterized protein</fullName>
    </submittedName>
</protein>
<reference evidence="1" key="1">
    <citation type="submission" date="2023-11" db="EMBL/GenBank/DDBJ databases">
        <authorList>
            <person name="Alioto T."/>
            <person name="Alioto T."/>
            <person name="Gomez Garrido J."/>
        </authorList>
    </citation>
    <scope>NUCLEOTIDE SEQUENCE</scope>
</reference>